<proteinExistence type="inferred from homology"/>
<evidence type="ECO:0000256" key="3">
    <source>
        <dbReference type="ARBA" id="ARBA00022475"/>
    </source>
</evidence>
<sequence>MSMSVGSDSGDEDQVMSEINTTPLVDIMLVLLIIFLITSPVVLKLQKIKLPEETNQVIQTKPEDVNIVVNKDGDIYWNQKKMKDTNELFDFLKVEAVKLPQPEVHVRGDQETRYESIGKVIYTTQRAGIQKVGFITEPPDRG</sequence>
<dbReference type="PANTHER" id="PTHR30558:SF7">
    <property type="entry name" value="TOL-PAL SYSTEM PROTEIN TOLR"/>
    <property type="match status" value="1"/>
</dbReference>
<dbReference type="GO" id="GO:0015031">
    <property type="term" value="P:protein transport"/>
    <property type="evidence" value="ECO:0007669"/>
    <property type="project" value="UniProtKB-KW"/>
</dbReference>
<dbReference type="Proteomes" id="UP000199470">
    <property type="component" value="Unassembled WGS sequence"/>
</dbReference>
<comment type="similarity">
    <text evidence="2 7">Belongs to the ExbD/TolR family.</text>
</comment>
<reference evidence="9 10" key="1">
    <citation type="submission" date="2016-10" db="EMBL/GenBank/DDBJ databases">
        <authorList>
            <person name="de Groot N.N."/>
        </authorList>
    </citation>
    <scope>NUCLEOTIDE SEQUENCE [LARGE SCALE GENOMIC DNA]</scope>
    <source>
        <strain evidence="9 10">ATCC 43154</strain>
    </source>
</reference>
<keyword evidence="4 7" id="KW-0812">Transmembrane</keyword>
<feature type="transmembrane region" description="Helical" evidence="8">
    <location>
        <begin position="24"/>
        <end position="43"/>
    </location>
</feature>
<dbReference type="InterPro" id="IPR003400">
    <property type="entry name" value="ExbD"/>
</dbReference>
<dbReference type="OrthoDB" id="9798629at2"/>
<evidence type="ECO:0000256" key="8">
    <source>
        <dbReference type="SAM" id="Phobius"/>
    </source>
</evidence>
<evidence type="ECO:0000313" key="9">
    <source>
        <dbReference type="EMBL" id="SFL66674.1"/>
    </source>
</evidence>
<accession>A0A1I4JJJ9</accession>
<dbReference type="Pfam" id="PF02472">
    <property type="entry name" value="ExbD"/>
    <property type="match status" value="1"/>
</dbReference>
<evidence type="ECO:0000256" key="5">
    <source>
        <dbReference type="ARBA" id="ARBA00022989"/>
    </source>
</evidence>
<dbReference type="GO" id="GO:0005886">
    <property type="term" value="C:plasma membrane"/>
    <property type="evidence" value="ECO:0007669"/>
    <property type="project" value="UniProtKB-SubCell"/>
</dbReference>
<keyword evidence="7" id="KW-0813">Transport</keyword>
<dbReference type="Gene3D" id="3.30.420.270">
    <property type="match status" value="1"/>
</dbReference>
<name>A0A1I4JJJ9_9BURK</name>
<keyword evidence="6 8" id="KW-0472">Membrane</keyword>
<evidence type="ECO:0000256" key="1">
    <source>
        <dbReference type="ARBA" id="ARBA00004162"/>
    </source>
</evidence>
<evidence type="ECO:0000256" key="4">
    <source>
        <dbReference type="ARBA" id="ARBA00022692"/>
    </source>
</evidence>
<keyword evidence="7" id="KW-0653">Protein transport</keyword>
<dbReference type="EMBL" id="FOTW01000006">
    <property type="protein sequence ID" value="SFL66674.1"/>
    <property type="molecule type" value="Genomic_DNA"/>
</dbReference>
<dbReference type="RefSeq" id="WP_093384623.1">
    <property type="nucleotide sequence ID" value="NZ_FOTW01000006.1"/>
</dbReference>
<keyword evidence="5 8" id="KW-1133">Transmembrane helix</keyword>
<dbReference type="STRING" id="758825.SAMN02982985_01044"/>
<comment type="subcellular location">
    <subcellularLocation>
        <location evidence="1">Cell membrane</location>
        <topology evidence="1">Single-pass membrane protein</topology>
    </subcellularLocation>
    <subcellularLocation>
        <location evidence="7">Cell membrane</location>
        <topology evidence="7">Single-pass type II membrane protein</topology>
    </subcellularLocation>
</comment>
<evidence type="ECO:0000256" key="2">
    <source>
        <dbReference type="ARBA" id="ARBA00005811"/>
    </source>
</evidence>
<dbReference type="AlphaFoldDB" id="A0A1I4JJJ9"/>
<dbReference type="GO" id="GO:0022857">
    <property type="term" value="F:transmembrane transporter activity"/>
    <property type="evidence" value="ECO:0007669"/>
    <property type="project" value="InterPro"/>
</dbReference>
<organism evidence="9 10">
    <name type="scientific">Rugamonas rubra</name>
    <dbReference type="NCBI Taxonomy" id="758825"/>
    <lineage>
        <taxon>Bacteria</taxon>
        <taxon>Pseudomonadati</taxon>
        <taxon>Pseudomonadota</taxon>
        <taxon>Betaproteobacteria</taxon>
        <taxon>Burkholderiales</taxon>
        <taxon>Oxalobacteraceae</taxon>
        <taxon>Telluria group</taxon>
        <taxon>Rugamonas</taxon>
    </lineage>
</organism>
<keyword evidence="10" id="KW-1185">Reference proteome</keyword>
<dbReference type="PANTHER" id="PTHR30558">
    <property type="entry name" value="EXBD MEMBRANE COMPONENT OF PMF-DRIVEN MACROMOLECULE IMPORT SYSTEM"/>
    <property type="match status" value="1"/>
</dbReference>
<evidence type="ECO:0000256" key="7">
    <source>
        <dbReference type="RuleBase" id="RU003879"/>
    </source>
</evidence>
<evidence type="ECO:0000313" key="10">
    <source>
        <dbReference type="Proteomes" id="UP000199470"/>
    </source>
</evidence>
<evidence type="ECO:0000256" key="6">
    <source>
        <dbReference type="ARBA" id="ARBA00023136"/>
    </source>
</evidence>
<protein>
    <submittedName>
        <fullName evidence="9">Biopolymer transport protein ExbD</fullName>
    </submittedName>
</protein>
<keyword evidence="3" id="KW-1003">Cell membrane</keyword>
<gene>
    <name evidence="9" type="ORF">SAMN02982985_01044</name>
</gene>